<organism evidence="6 7">
    <name type="scientific">Streptomyces microflavus</name>
    <name type="common">Streptomyces lipmanii</name>
    <dbReference type="NCBI Taxonomy" id="1919"/>
    <lineage>
        <taxon>Bacteria</taxon>
        <taxon>Bacillati</taxon>
        <taxon>Actinomycetota</taxon>
        <taxon>Actinomycetes</taxon>
        <taxon>Kitasatosporales</taxon>
        <taxon>Streptomycetaceae</taxon>
        <taxon>Streptomyces</taxon>
    </lineage>
</organism>
<evidence type="ECO:0000313" key="7">
    <source>
        <dbReference type="Proteomes" id="UP000471648"/>
    </source>
</evidence>
<dbReference type="GO" id="GO:0006355">
    <property type="term" value="P:regulation of DNA-templated transcription"/>
    <property type="evidence" value="ECO:0007669"/>
    <property type="project" value="InterPro"/>
</dbReference>
<dbReference type="SMART" id="SM00862">
    <property type="entry name" value="Trans_reg_C"/>
    <property type="match status" value="1"/>
</dbReference>
<dbReference type="SUPFAM" id="SSF52172">
    <property type="entry name" value="CheY-like"/>
    <property type="match status" value="1"/>
</dbReference>
<dbReference type="InterPro" id="IPR001867">
    <property type="entry name" value="OmpR/PhoB-type_DNA-bd"/>
</dbReference>
<dbReference type="Gene3D" id="3.40.50.2300">
    <property type="match status" value="1"/>
</dbReference>
<feature type="domain" description="OmpR/PhoB-type" evidence="5">
    <location>
        <begin position="124"/>
        <end position="219"/>
    </location>
</feature>
<gene>
    <name evidence="6" type="ORF">G3I39_00025</name>
</gene>
<evidence type="ECO:0000256" key="1">
    <source>
        <dbReference type="ARBA" id="ARBA00023125"/>
    </source>
</evidence>
<dbReference type="GO" id="GO:0000976">
    <property type="term" value="F:transcription cis-regulatory region binding"/>
    <property type="evidence" value="ECO:0007669"/>
    <property type="project" value="TreeGrafter"/>
</dbReference>
<dbReference type="InterPro" id="IPR011006">
    <property type="entry name" value="CheY-like_superfamily"/>
</dbReference>
<reference evidence="6 7" key="1">
    <citation type="submission" date="2020-01" db="EMBL/GenBank/DDBJ databases">
        <title>Insect and environment-associated Actinomycetes.</title>
        <authorList>
            <person name="Currrie C."/>
            <person name="Chevrette M."/>
            <person name="Carlson C."/>
            <person name="Stubbendieck R."/>
            <person name="Wendt-Pienkowski E."/>
        </authorList>
    </citation>
    <scope>NUCLEOTIDE SEQUENCE [LARGE SCALE GENOMIC DNA]</scope>
    <source>
        <strain evidence="6 7">SID14438</strain>
    </source>
</reference>
<dbReference type="EMBL" id="JAAGME010000001">
    <property type="protein sequence ID" value="NEB65463.1"/>
    <property type="molecule type" value="Genomic_DNA"/>
</dbReference>
<dbReference type="Pfam" id="PF00486">
    <property type="entry name" value="Trans_reg_C"/>
    <property type="match status" value="1"/>
</dbReference>
<dbReference type="InterPro" id="IPR039420">
    <property type="entry name" value="WalR-like"/>
</dbReference>
<dbReference type="InterPro" id="IPR036388">
    <property type="entry name" value="WH-like_DNA-bd_sf"/>
</dbReference>
<dbReference type="InterPro" id="IPR016032">
    <property type="entry name" value="Sig_transdc_resp-reg_C-effctor"/>
</dbReference>
<evidence type="ECO:0000256" key="2">
    <source>
        <dbReference type="PROSITE-ProRule" id="PRU00169"/>
    </source>
</evidence>
<proteinExistence type="predicted"/>
<dbReference type="PROSITE" id="PS51755">
    <property type="entry name" value="OMPR_PHOB"/>
    <property type="match status" value="1"/>
</dbReference>
<keyword evidence="2" id="KW-0597">Phosphoprotein</keyword>
<keyword evidence="1 3" id="KW-0238">DNA-binding</keyword>
<feature type="DNA-binding region" description="OmpR/PhoB-type" evidence="3">
    <location>
        <begin position="124"/>
        <end position="219"/>
    </location>
</feature>
<accession>A0A6N9UYI8</accession>
<dbReference type="SMART" id="SM00448">
    <property type="entry name" value="REC"/>
    <property type="match status" value="1"/>
</dbReference>
<sequence length="224" mass="24382">MRVLLVEDDDDLRAVIAAGLREAGFAVDGAGDWPEADVMLHVTAYDCVVLDRMLPSGDSLTRLESRRRAGWSAPVLCLTALDTLHDRLHGLESGADDYLAKPFVMRELVLRVRSLTRRAAERLPAFLSCADVVMDLARREVRRGGVLLSLSPKEYAVLQQLLVHQDSVVTRTALLEHCWDEMADPVSNVVDAVIAGVRRKLGTPGLVHTVRGQGFLLGAGPGPG</sequence>
<dbReference type="AlphaFoldDB" id="A0A6N9UYI8"/>
<feature type="modified residue" description="4-aspartylphosphate" evidence="2">
    <location>
        <position position="51"/>
    </location>
</feature>
<evidence type="ECO:0000259" key="5">
    <source>
        <dbReference type="PROSITE" id="PS51755"/>
    </source>
</evidence>
<name>A0A6N9UYI8_STRMI</name>
<dbReference type="Gene3D" id="6.10.250.690">
    <property type="match status" value="1"/>
</dbReference>
<evidence type="ECO:0000313" key="6">
    <source>
        <dbReference type="EMBL" id="NEB65463.1"/>
    </source>
</evidence>
<dbReference type="InterPro" id="IPR001789">
    <property type="entry name" value="Sig_transdc_resp-reg_receiver"/>
</dbReference>
<dbReference type="Pfam" id="PF00072">
    <property type="entry name" value="Response_reg"/>
    <property type="match status" value="1"/>
</dbReference>
<dbReference type="GO" id="GO:0000156">
    <property type="term" value="F:phosphorelay response regulator activity"/>
    <property type="evidence" value="ECO:0007669"/>
    <property type="project" value="TreeGrafter"/>
</dbReference>
<dbReference type="PANTHER" id="PTHR48111">
    <property type="entry name" value="REGULATOR OF RPOS"/>
    <property type="match status" value="1"/>
</dbReference>
<dbReference type="RefSeq" id="WP_164355684.1">
    <property type="nucleotide sequence ID" value="NZ_CP108360.1"/>
</dbReference>
<dbReference type="GO" id="GO:0032993">
    <property type="term" value="C:protein-DNA complex"/>
    <property type="evidence" value="ECO:0007669"/>
    <property type="project" value="TreeGrafter"/>
</dbReference>
<protein>
    <submittedName>
        <fullName evidence="6">Response regulator transcription factor</fullName>
    </submittedName>
</protein>
<feature type="domain" description="Response regulatory" evidence="4">
    <location>
        <begin position="2"/>
        <end position="116"/>
    </location>
</feature>
<dbReference type="Proteomes" id="UP000471648">
    <property type="component" value="Unassembled WGS sequence"/>
</dbReference>
<dbReference type="PROSITE" id="PS50110">
    <property type="entry name" value="RESPONSE_REGULATORY"/>
    <property type="match status" value="1"/>
</dbReference>
<evidence type="ECO:0000259" key="4">
    <source>
        <dbReference type="PROSITE" id="PS50110"/>
    </source>
</evidence>
<comment type="caution">
    <text evidence="6">The sequence shown here is derived from an EMBL/GenBank/DDBJ whole genome shotgun (WGS) entry which is preliminary data.</text>
</comment>
<evidence type="ECO:0000256" key="3">
    <source>
        <dbReference type="PROSITE-ProRule" id="PRU01091"/>
    </source>
</evidence>
<dbReference type="CDD" id="cd00383">
    <property type="entry name" value="trans_reg_C"/>
    <property type="match status" value="1"/>
</dbReference>
<dbReference type="PANTHER" id="PTHR48111:SF36">
    <property type="entry name" value="TRANSCRIPTIONAL REGULATORY PROTEIN CUTR"/>
    <property type="match status" value="1"/>
</dbReference>
<dbReference type="SUPFAM" id="SSF46894">
    <property type="entry name" value="C-terminal effector domain of the bipartite response regulators"/>
    <property type="match status" value="1"/>
</dbReference>
<dbReference type="Gene3D" id="1.10.10.10">
    <property type="entry name" value="Winged helix-like DNA-binding domain superfamily/Winged helix DNA-binding domain"/>
    <property type="match status" value="1"/>
</dbReference>
<dbReference type="GO" id="GO:0005829">
    <property type="term" value="C:cytosol"/>
    <property type="evidence" value="ECO:0007669"/>
    <property type="project" value="TreeGrafter"/>
</dbReference>